<feature type="domain" description="DUF6094" evidence="2">
    <location>
        <begin position="187"/>
        <end position="293"/>
    </location>
</feature>
<keyword evidence="1" id="KW-0175">Coiled coil</keyword>
<protein>
    <submittedName>
        <fullName evidence="3">DUF6094 domain-containing protein</fullName>
    </submittedName>
</protein>
<dbReference type="InterPro" id="IPR029063">
    <property type="entry name" value="SAM-dependent_MTases_sf"/>
</dbReference>
<dbReference type="SUPFAM" id="SSF53335">
    <property type="entry name" value="S-adenosyl-L-methionine-dependent methyltransferases"/>
    <property type="match status" value="1"/>
</dbReference>
<dbReference type="Pfam" id="PF19587">
    <property type="entry name" value="DUF6094"/>
    <property type="match status" value="1"/>
</dbReference>
<gene>
    <name evidence="3" type="ORF">PUW25_25920</name>
</gene>
<reference evidence="3 4" key="1">
    <citation type="submission" date="2023-02" db="EMBL/GenBank/DDBJ databases">
        <title>Pathogen: clinical or host-associated sample.</title>
        <authorList>
            <person name="Hergert J."/>
            <person name="Casey R."/>
            <person name="Wagner J."/>
            <person name="Young E.L."/>
            <person name="Oakeson K.F."/>
        </authorList>
    </citation>
    <scope>NUCLEOTIDE SEQUENCE [LARGE SCALE GENOMIC DNA]</scope>
    <source>
        <strain evidence="3 4">2022CK-00829</strain>
        <plasmid evidence="3 4">unnamed1</plasmid>
    </source>
</reference>
<evidence type="ECO:0000313" key="4">
    <source>
        <dbReference type="Proteomes" id="UP001221519"/>
    </source>
</evidence>
<proteinExistence type="predicted"/>
<organism evidence="3 4">
    <name type="scientific">Paenibacillus urinalis</name>
    <dbReference type="NCBI Taxonomy" id="521520"/>
    <lineage>
        <taxon>Bacteria</taxon>
        <taxon>Bacillati</taxon>
        <taxon>Bacillota</taxon>
        <taxon>Bacilli</taxon>
        <taxon>Bacillales</taxon>
        <taxon>Paenibacillaceae</taxon>
        <taxon>Paenibacillus</taxon>
    </lineage>
</organism>
<evidence type="ECO:0000259" key="2">
    <source>
        <dbReference type="Pfam" id="PF19587"/>
    </source>
</evidence>
<keyword evidence="3" id="KW-0614">Plasmid</keyword>
<dbReference type="InterPro" id="IPR046076">
    <property type="entry name" value="DUF6094"/>
</dbReference>
<name>A0ABY7XNN9_9BACL</name>
<sequence>MSFPSQINAALSGHTARRLHSFLEFPEGKSITALDFKAFNGKTLDELTYFASERYLYGAEASEYMAKEASTFFERVALSHYKREMKISNDAFSLAVVDPYIHPQFIEDIFMSYDPFQIPDFEAEIRQQQQSLQSTADNYLDLNQLEMTEEEVEKRKVDMEERIQKAIEDRNIAYRKALREQEKRTSALRDDKLLLTNAARYLKPGGILIMLTPKEFIDAHISFKLANAFEDIQIFRLDDSEYEKHRKCVIIAKKRLRTEKQDTLPYEIMQTKYKPYKDIPVISVQEKPLYKVPEGKKEDVVSFRIGPITPEEVQQVMRKSMLVENYAVQHGITLDNITPKPPTQLHKGHVSLTLASGLLNGYIGTGADRHLVKGSVVKKNSEFTEEEETDRGTEIKTVDREYFHIGIKYLDRHGDFHKLL</sequence>
<evidence type="ECO:0000313" key="3">
    <source>
        <dbReference type="EMBL" id="WDI05250.1"/>
    </source>
</evidence>
<dbReference type="Proteomes" id="UP001221519">
    <property type="component" value="Plasmid unnamed1"/>
</dbReference>
<feature type="coiled-coil region" evidence="1">
    <location>
        <begin position="142"/>
        <end position="169"/>
    </location>
</feature>
<dbReference type="EMBL" id="CP118109">
    <property type="protein sequence ID" value="WDI05250.1"/>
    <property type="molecule type" value="Genomic_DNA"/>
</dbReference>
<accession>A0ABY7XNN9</accession>
<dbReference type="RefSeq" id="WP_047912985.1">
    <property type="nucleotide sequence ID" value="NZ_CP118109.1"/>
</dbReference>
<geneLocation type="plasmid" evidence="3 4">
    <name>unnamed1</name>
</geneLocation>
<evidence type="ECO:0000256" key="1">
    <source>
        <dbReference type="SAM" id="Coils"/>
    </source>
</evidence>
<keyword evidence="4" id="KW-1185">Reference proteome</keyword>